<evidence type="ECO:0000256" key="1">
    <source>
        <dbReference type="SAM" id="Phobius"/>
    </source>
</evidence>
<evidence type="ECO:0000313" key="2">
    <source>
        <dbReference type="EMBL" id="XDP45709.1"/>
    </source>
</evidence>
<dbReference type="KEGG" id="spue:AB5L97_01415"/>
<feature type="transmembrane region" description="Helical" evidence="1">
    <location>
        <begin position="88"/>
        <end position="109"/>
    </location>
</feature>
<gene>
    <name evidence="2" type="ORF">AB5L97_01415</name>
</gene>
<dbReference type="RefSeq" id="WP_369046179.1">
    <property type="nucleotide sequence ID" value="NZ_CP163302.1"/>
</dbReference>
<dbReference type="EMBL" id="CP163302">
    <property type="protein sequence ID" value="XDP45709.1"/>
    <property type="molecule type" value="Genomic_DNA"/>
</dbReference>
<keyword evidence="1" id="KW-0472">Membrane</keyword>
<name>A0AB39L468_9MICC</name>
<keyword evidence="1" id="KW-1133">Transmembrane helix</keyword>
<proteinExistence type="predicted"/>
<dbReference type="AlphaFoldDB" id="A0AB39L468"/>
<sequence length="212" mass="22147">MTVTTQARPGQRSVGTSIAEARGIDPHALAVLDLSARAPGGPRRGKAVLALREEYGPAMREARIAVLHSIGRASDLGRTRSDQAPARSFVLLASAALGAAPLLIALAMWGSGVPLSAVLALGAVLWIGLRPVLRRLERGPLYAQGAPRVRRAAAKYLLGDLIDAHASELLEQAGAPAADVALLRARWAAGMAAVLAWRCALVTHDAAEPSER</sequence>
<reference evidence="2" key="1">
    <citation type="submission" date="2024-07" db="EMBL/GenBank/DDBJ databases">
        <authorList>
            <person name="fu j."/>
        </authorList>
    </citation>
    <scope>NUCLEOTIDE SEQUENCE</scope>
    <source>
        <strain evidence="2">P10A9</strain>
    </source>
</reference>
<protein>
    <submittedName>
        <fullName evidence="2">Uncharacterized protein</fullName>
    </submittedName>
</protein>
<keyword evidence="1" id="KW-0812">Transmembrane</keyword>
<feature type="transmembrane region" description="Helical" evidence="1">
    <location>
        <begin position="115"/>
        <end position="133"/>
    </location>
</feature>
<accession>A0AB39L468</accession>
<organism evidence="2">
    <name type="scientific">Sinomonas puerhi</name>
    <dbReference type="NCBI Taxonomy" id="3238584"/>
    <lineage>
        <taxon>Bacteria</taxon>
        <taxon>Bacillati</taxon>
        <taxon>Actinomycetota</taxon>
        <taxon>Actinomycetes</taxon>
        <taxon>Micrococcales</taxon>
        <taxon>Micrococcaceae</taxon>
        <taxon>Sinomonas</taxon>
    </lineage>
</organism>